<comment type="caution">
    <text evidence="2">The sequence shown here is derived from an EMBL/GenBank/DDBJ whole genome shotgun (WGS) entry which is preliminary data.</text>
</comment>
<reference evidence="2" key="1">
    <citation type="journal article" date="2014" name="Int. J. Syst. Evol. Microbiol.">
        <title>Complete genome sequence of Corynebacterium casei LMG S-19264T (=DSM 44701T), isolated from a smear-ripened cheese.</title>
        <authorList>
            <consortium name="US DOE Joint Genome Institute (JGI-PGF)"/>
            <person name="Walter F."/>
            <person name="Albersmeier A."/>
            <person name="Kalinowski J."/>
            <person name="Ruckert C."/>
        </authorList>
    </citation>
    <scope>NUCLEOTIDE SEQUENCE</scope>
    <source>
        <strain evidence="2">JCM 19831</strain>
    </source>
</reference>
<feature type="transmembrane region" description="Helical" evidence="1">
    <location>
        <begin position="6"/>
        <end position="30"/>
    </location>
</feature>
<keyword evidence="3" id="KW-1185">Reference proteome</keyword>
<keyword evidence="1" id="KW-1133">Transmembrane helix</keyword>
<accession>A0A917TWP3</accession>
<name>A0A917TWP3_9ACTN</name>
<dbReference type="Proteomes" id="UP000642070">
    <property type="component" value="Unassembled WGS sequence"/>
</dbReference>
<reference evidence="2" key="2">
    <citation type="submission" date="2020-09" db="EMBL/GenBank/DDBJ databases">
        <authorList>
            <person name="Sun Q."/>
            <person name="Ohkuma M."/>
        </authorList>
    </citation>
    <scope>NUCLEOTIDE SEQUENCE</scope>
    <source>
        <strain evidence="2">JCM 19831</strain>
    </source>
</reference>
<keyword evidence="1" id="KW-0472">Membrane</keyword>
<evidence type="ECO:0000256" key="1">
    <source>
        <dbReference type="SAM" id="Phobius"/>
    </source>
</evidence>
<organism evidence="2 3">
    <name type="scientific">Dactylosporangium sucinum</name>
    <dbReference type="NCBI Taxonomy" id="1424081"/>
    <lineage>
        <taxon>Bacteria</taxon>
        <taxon>Bacillati</taxon>
        <taxon>Actinomycetota</taxon>
        <taxon>Actinomycetes</taxon>
        <taxon>Micromonosporales</taxon>
        <taxon>Micromonosporaceae</taxon>
        <taxon>Dactylosporangium</taxon>
    </lineage>
</organism>
<keyword evidence="1" id="KW-0812">Transmembrane</keyword>
<dbReference type="RefSeq" id="WP_190252196.1">
    <property type="nucleotide sequence ID" value="NZ_BMPI01000024.1"/>
</dbReference>
<dbReference type="AlphaFoldDB" id="A0A917TWP3"/>
<proteinExistence type="predicted"/>
<gene>
    <name evidence="2" type="ORF">GCM10007977_048300</name>
</gene>
<evidence type="ECO:0000313" key="3">
    <source>
        <dbReference type="Proteomes" id="UP000642070"/>
    </source>
</evidence>
<evidence type="ECO:0000313" key="2">
    <source>
        <dbReference type="EMBL" id="GGM41230.1"/>
    </source>
</evidence>
<dbReference type="EMBL" id="BMPI01000024">
    <property type="protein sequence ID" value="GGM41230.1"/>
    <property type="molecule type" value="Genomic_DNA"/>
</dbReference>
<protein>
    <submittedName>
        <fullName evidence="2">Uncharacterized protein</fullName>
    </submittedName>
</protein>
<sequence>MDSALVGVFIGGGLALVSTTVVQVIVVPWAQARIRRRERWEDNLHELSKLLEEELPQAIRDHGFALMDVVRTAGSEIVWKKGVPTEGRTSLPAAKRRLSGRSLTYCLSGTPGWCGV</sequence>